<organism evidence="1 2">
    <name type="scientific">Elliptochloris bilobata</name>
    <dbReference type="NCBI Taxonomy" id="381761"/>
    <lineage>
        <taxon>Eukaryota</taxon>
        <taxon>Viridiplantae</taxon>
        <taxon>Chlorophyta</taxon>
        <taxon>core chlorophytes</taxon>
        <taxon>Trebouxiophyceae</taxon>
        <taxon>Trebouxiophyceae incertae sedis</taxon>
        <taxon>Elliptochloris clade</taxon>
        <taxon>Elliptochloris</taxon>
    </lineage>
</organism>
<evidence type="ECO:0000313" key="2">
    <source>
        <dbReference type="Proteomes" id="UP001445335"/>
    </source>
</evidence>
<reference evidence="1 2" key="1">
    <citation type="journal article" date="2024" name="Nat. Commun.">
        <title>Phylogenomics reveals the evolutionary origins of lichenization in chlorophyte algae.</title>
        <authorList>
            <person name="Puginier C."/>
            <person name="Libourel C."/>
            <person name="Otte J."/>
            <person name="Skaloud P."/>
            <person name="Haon M."/>
            <person name="Grisel S."/>
            <person name="Petersen M."/>
            <person name="Berrin J.G."/>
            <person name="Delaux P.M."/>
            <person name="Dal Grande F."/>
            <person name="Keller J."/>
        </authorList>
    </citation>
    <scope>NUCLEOTIDE SEQUENCE [LARGE SCALE GENOMIC DNA]</scope>
    <source>
        <strain evidence="1 2">SAG 245.80</strain>
    </source>
</reference>
<keyword evidence="2" id="KW-1185">Reference proteome</keyword>
<dbReference type="Gene3D" id="6.10.140.110">
    <property type="match status" value="1"/>
</dbReference>
<dbReference type="SMART" id="SM01425">
    <property type="entry name" value="EsV_1_7"/>
    <property type="match status" value="4"/>
</dbReference>
<evidence type="ECO:0000313" key="1">
    <source>
        <dbReference type="EMBL" id="KAK9825445.1"/>
    </source>
</evidence>
<dbReference type="AlphaFoldDB" id="A0AAW1QVF8"/>
<proteinExistence type="predicted"/>
<protein>
    <recommendedName>
        <fullName evidence="3">EsV-1-7</fullName>
    </recommendedName>
</protein>
<comment type="caution">
    <text evidence="1">The sequence shown here is derived from an EMBL/GenBank/DDBJ whole genome shotgun (WGS) entry which is preliminary data.</text>
</comment>
<dbReference type="Pfam" id="PF19114">
    <property type="entry name" value="EsV_1_7_cys"/>
    <property type="match status" value="4"/>
</dbReference>
<name>A0AAW1QVF8_9CHLO</name>
<dbReference type="EMBL" id="JALJOU010000073">
    <property type="protein sequence ID" value="KAK9825445.1"/>
    <property type="molecule type" value="Genomic_DNA"/>
</dbReference>
<gene>
    <name evidence="1" type="ORF">WJX81_000339</name>
</gene>
<sequence>MWGTPVHGFVCLSTLRLKQRAQADRALFVHCKLVCNAPACELTPSFNFEGMAPVTCSKHKAPGMINVVAYKCQHPGCPTAASQAYPGSKPPLYCRVHALEGMENVRTQKCEQPGCKSCANYGVPGSTRRFCKAHKADGMVNVVSTRCSAQGCSNFAVHGFPGGKRRFCSTHKLDGMVSSPSSPSKRKAAP</sequence>
<accession>A0AAW1QVF8</accession>
<evidence type="ECO:0008006" key="3">
    <source>
        <dbReference type="Google" id="ProtNLM"/>
    </source>
</evidence>
<dbReference type="InterPro" id="IPR043822">
    <property type="entry name" value="EsV_1_7_cys"/>
</dbReference>
<dbReference type="Proteomes" id="UP001445335">
    <property type="component" value="Unassembled WGS sequence"/>
</dbReference>